<dbReference type="GeneID" id="37133525"/>
<dbReference type="AlphaFoldDB" id="A0A319DG32"/>
<name>A0A319DG32_9EURO</name>
<gene>
    <name evidence="2" type="ORF">BO82DRAFT_2318</name>
</gene>
<reference evidence="2 3" key="1">
    <citation type="submission" date="2016-12" db="EMBL/GenBank/DDBJ databases">
        <title>The genomes of Aspergillus section Nigri reveals drivers in fungal speciation.</title>
        <authorList>
            <consortium name="DOE Joint Genome Institute"/>
            <person name="Vesth T.C."/>
            <person name="Nybo J."/>
            <person name="Theobald S."/>
            <person name="Brandl J."/>
            <person name="Frisvad J.C."/>
            <person name="Nielsen K.F."/>
            <person name="Lyhne E.K."/>
            <person name="Kogle M.E."/>
            <person name="Kuo A."/>
            <person name="Riley R."/>
            <person name="Clum A."/>
            <person name="Nolan M."/>
            <person name="Lipzen A."/>
            <person name="Salamov A."/>
            <person name="Henrissat B."/>
            <person name="Wiebenga A."/>
            <person name="De Vries R.P."/>
            <person name="Grigoriev I.V."/>
            <person name="Mortensen U.H."/>
            <person name="Andersen M.R."/>
            <person name="Baker S.E."/>
        </authorList>
    </citation>
    <scope>NUCLEOTIDE SEQUENCE [LARGE SCALE GENOMIC DNA]</scope>
    <source>
        <strain evidence="2 3">CBS 121591</strain>
    </source>
</reference>
<evidence type="ECO:0000313" key="2">
    <source>
        <dbReference type="EMBL" id="PYH87068.1"/>
    </source>
</evidence>
<sequence length="184" mass="20537">METTARYPWTSREPIWTPSPTQSSINKPIEQSPPSPFIPCNHLAEPPLTIVDRGNQTLRVTLTVTAPAPTRYYILHSSKPQIVSQRSTVDPMLLGHGSLDALKSADPSALEGNSIRIAIVHNILSYRLTNRTSPHLSIKCSRKDPKSARTIRPVKISMLQMACHFLSKVHCRQESMFVFPKDSA</sequence>
<evidence type="ECO:0000313" key="3">
    <source>
        <dbReference type="Proteomes" id="UP000248340"/>
    </source>
</evidence>
<feature type="region of interest" description="Disordered" evidence="1">
    <location>
        <begin position="1"/>
        <end position="32"/>
    </location>
</feature>
<proteinExistence type="predicted"/>
<keyword evidence="3" id="KW-1185">Reference proteome</keyword>
<dbReference type="RefSeq" id="XP_025497268.1">
    <property type="nucleotide sequence ID" value="XM_025630784.1"/>
</dbReference>
<dbReference type="VEuPathDB" id="FungiDB:BO82DRAFT_2318"/>
<dbReference type="Proteomes" id="UP000248340">
    <property type="component" value="Unassembled WGS sequence"/>
</dbReference>
<evidence type="ECO:0000256" key="1">
    <source>
        <dbReference type="SAM" id="MobiDB-lite"/>
    </source>
</evidence>
<organism evidence="2 3">
    <name type="scientific">Aspergillus uvarum CBS 121591</name>
    <dbReference type="NCBI Taxonomy" id="1448315"/>
    <lineage>
        <taxon>Eukaryota</taxon>
        <taxon>Fungi</taxon>
        <taxon>Dikarya</taxon>
        <taxon>Ascomycota</taxon>
        <taxon>Pezizomycotina</taxon>
        <taxon>Eurotiomycetes</taxon>
        <taxon>Eurotiomycetidae</taxon>
        <taxon>Eurotiales</taxon>
        <taxon>Aspergillaceae</taxon>
        <taxon>Aspergillus</taxon>
        <taxon>Aspergillus subgen. Circumdati</taxon>
    </lineage>
</organism>
<accession>A0A319DG32</accession>
<dbReference type="EMBL" id="KZ821674">
    <property type="protein sequence ID" value="PYH87068.1"/>
    <property type="molecule type" value="Genomic_DNA"/>
</dbReference>
<protein>
    <submittedName>
        <fullName evidence="2">Uncharacterized protein</fullName>
    </submittedName>
</protein>